<dbReference type="AlphaFoldDB" id="A0A087GTN4"/>
<dbReference type="InterPro" id="IPR029041">
    <property type="entry name" value="FAD-linked_oxidoreductase-like"/>
</dbReference>
<evidence type="ECO:0000256" key="5">
    <source>
        <dbReference type="RuleBase" id="RU364054"/>
    </source>
</evidence>
<sequence>MANRFLRPNLIHRFSTVSPTGSPSTVVRETMFLKPNRKAFQVTQSLDLSGSTTDPPTTIVPEDFSFDQQKLDVDHNLDLSDQARLFSSVPISDLLRSTLVLHATSIGPMVDLGSWIMSSKLMDTKFTRDLVLRIVKGTFYDHFCAGENAVAAARRVRSMYESTGLKGMLVYGVEHAEDGDACDSNIEKFIETVEAAKTLPRSHLSSVVVKITAICPMSVLKRVSDLLRWQYKNPNFKLPWKLNSFPVFSGLSPLYHTTSEPEPLSVQEEQELEKAHERIKSICIKCQEYNVPLLIDAEDTILQPAIDYMAYWSAIMFNSDKERPIVYNTIQAYLKDAGERLHLALRESEKMNVPIGFKLVRGAYMASEGRLADSLGYKSPVHDTIQETHACYNECMSFLMEKASNGSGIAVILATHNTDSGKLGAQKASELGIDKENGKIEFAQLYGMSDALSFGLKRAGFNVSKYMPYGPVETAVPYLIRRAYENRGMMSTGALDRQLM</sequence>
<evidence type="ECO:0000259" key="6">
    <source>
        <dbReference type="Pfam" id="PF01619"/>
    </source>
</evidence>
<dbReference type="Pfam" id="PF01619">
    <property type="entry name" value="Pro_dh"/>
    <property type="match status" value="1"/>
</dbReference>
<dbReference type="GO" id="GO:0006970">
    <property type="term" value="P:response to osmotic stress"/>
    <property type="evidence" value="ECO:0007669"/>
    <property type="project" value="EnsemblPlants"/>
</dbReference>
<dbReference type="EMBL" id="CM002874">
    <property type="protein sequence ID" value="KFK33236.1"/>
    <property type="molecule type" value="Genomic_DNA"/>
</dbReference>
<evidence type="ECO:0000256" key="2">
    <source>
        <dbReference type="ARBA" id="ARBA00012695"/>
    </source>
</evidence>
<comment type="cofactor">
    <cofactor evidence="5">
        <name>FAD</name>
        <dbReference type="ChEBI" id="CHEBI:57692"/>
    </cofactor>
</comment>
<keyword evidence="8" id="KW-1185">Reference proteome</keyword>
<keyword evidence="3 5" id="KW-0560">Oxidoreductase</keyword>
<dbReference type="EC" id="1.5.5.2" evidence="2 5"/>
<dbReference type="OMA" id="QFCAGEK"/>
<dbReference type="GO" id="GO:0005739">
    <property type="term" value="C:mitochondrion"/>
    <property type="evidence" value="ECO:0007669"/>
    <property type="project" value="EnsemblPlants"/>
</dbReference>
<feature type="non-terminal residue" evidence="7">
    <location>
        <position position="500"/>
    </location>
</feature>
<evidence type="ECO:0000256" key="3">
    <source>
        <dbReference type="ARBA" id="ARBA00023002"/>
    </source>
</evidence>
<comment type="function">
    <text evidence="5">Converts proline to delta-1-pyrroline-5-carboxylate.</text>
</comment>
<keyword evidence="4 5" id="KW-0642">Proline metabolism</keyword>
<name>A0A087GTN4_ARAAL</name>
<dbReference type="SUPFAM" id="SSF51730">
    <property type="entry name" value="FAD-linked oxidoreductase"/>
    <property type="match status" value="1"/>
</dbReference>
<keyword evidence="5" id="KW-0285">Flavoprotein</keyword>
<gene>
    <name evidence="7" type="ordered locus">AALP_Aa6g348000</name>
</gene>
<reference evidence="8" key="1">
    <citation type="journal article" date="2015" name="Nat. Plants">
        <title>Genome expansion of Arabis alpina linked with retrotransposition and reduced symmetric DNA methylation.</title>
        <authorList>
            <person name="Willing E.M."/>
            <person name="Rawat V."/>
            <person name="Mandakova T."/>
            <person name="Maumus F."/>
            <person name="James G.V."/>
            <person name="Nordstroem K.J."/>
            <person name="Becker C."/>
            <person name="Warthmann N."/>
            <person name="Chica C."/>
            <person name="Szarzynska B."/>
            <person name="Zytnicki M."/>
            <person name="Albani M.C."/>
            <person name="Kiefer C."/>
            <person name="Bergonzi S."/>
            <person name="Castaings L."/>
            <person name="Mateos J.L."/>
            <person name="Berns M.C."/>
            <person name="Bujdoso N."/>
            <person name="Piofczyk T."/>
            <person name="de Lorenzo L."/>
            <person name="Barrero-Sicilia C."/>
            <person name="Mateos I."/>
            <person name="Piednoel M."/>
            <person name="Hagmann J."/>
            <person name="Chen-Min-Tao R."/>
            <person name="Iglesias-Fernandez R."/>
            <person name="Schuster S.C."/>
            <person name="Alonso-Blanco C."/>
            <person name="Roudier F."/>
            <person name="Carbonero P."/>
            <person name="Paz-Ares J."/>
            <person name="Davis S.J."/>
            <person name="Pecinka A."/>
            <person name="Quesneville H."/>
            <person name="Colot V."/>
            <person name="Lysak M.A."/>
            <person name="Weigel D."/>
            <person name="Coupland G."/>
            <person name="Schneeberger K."/>
        </authorList>
    </citation>
    <scope>NUCLEOTIDE SEQUENCE [LARGE SCALE GENOMIC DNA]</scope>
    <source>
        <strain evidence="8">cv. Pajares</strain>
    </source>
</reference>
<evidence type="ECO:0000256" key="1">
    <source>
        <dbReference type="ARBA" id="ARBA00005869"/>
    </source>
</evidence>
<organism evidence="7 8">
    <name type="scientific">Arabis alpina</name>
    <name type="common">Alpine rock-cress</name>
    <dbReference type="NCBI Taxonomy" id="50452"/>
    <lineage>
        <taxon>Eukaryota</taxon>
        <taxon>Viridiplantae</taxon>
        <taxon>Streptophyta</taxon>
        <taxon>Embryophyta</taxon>
        <taxon>Tracheophyta</taxon>
        <taxon>Spermatophyta</taxon>
        <taxon>Magnoliopsida</taxon>
        <taxon>eudicotyledons</taxon>
        <taxon>Gunneridae</taxon>
        <taxon>Pentapetalae</taxon>
        <taxon>rosids</taxon>
        <taxon>malvids</taxon>
        <taxon>Brassicales</taxon>
        <taxon>Brassicaceae</taxon>
        <taxon>Arabideae</taxon>
        <taxon>Arabis</taxon>
    </lineage>
</organism>
<dbReference type="GO" id="GO:0010133">
    <property type="term" value="P:L-proline catabolic process to L-glutamate"/>
    <property type="evidence" value="ECO:0007669"/>
    <property type="project" value="TreeGrafter"/>
</dbReference>
<protein>
    <recommendedName>
        <fullName evidence="2 5">Proline dehydrogenase</fullName>
        <ecNumber evidence="2 5">1.5.5.2</ecNumber>
    </recommendedName>
</protein>
<dbReference type="eggNOG" id="KOG0186">
    <property type="taxonomic scope" value="Eukaryota"/>
</dbReference>
<dbReference type="InterPro" id="IPR015659">
    <property type="entry name" value="Proline_oxidase"/>
</dbReference>
<proteinExistence type="inferred from homology"/>
<dbReference type="GO" id="GO:0004657">
    <property type="term" value="F:proline dehydrogenase activity"/>
    <property type="evidence" value="ECO:0007669"/>
    <property type="project" value="UniProtKB-EC"/>
</dbReference>
<evidence type="ECO:0000313" key="7">
    <source>
        <dbReference type="EMBL" id="KFK33236.1"/>
    </source>
</evidence>
<dbReference type="PANTHER" id="PTHR13914">
    <property type="entry name" value="PROLINE OXIDASE"/>
    <property type="match status" value="1"/>
</dbReference>
<dbReference type="GO" id="GO:0009414">
    <property type="term" value="P:response to water deprivation"/>
    <property type="evidence" value="ECO:0007669"/>
    <property type="project" value="EnsemblPlants"/>
</dbReference>
<dbReference type="PANTHER" id="PTHR13914:SF31">
    <property type="entry name" value="PROLINE DEHYDROGENASE 2, MITOCHONDRIAL"/>
    <property type="match status" value="1"/>
</dbReference>
<keyword evidence="5" id="KW-0274">FAD</keyword>
<comment type="catalytic activity">
    <reaction evidence="5">
        <text>L-proline + a quinone = (S)-1-pyrroline-5-carboxylate + a quinol + H(+)</text>
        <dbReference type="Rhea" id="RHEA:23784"/>
        <dbReference type="ChEBI" id="CHEBI:15378"/>
        <dbReference type="ChEBI" id="CHEBI:17388"/>
        <dbReference type="ChEBI" id="CHEBI:24646"/>
        <dbReference type="ChEBI" id="CHEBI:60039"/>
        <dbReference type="ChEBI" id="CHEBI:132124"/>
        <dbReference type="EC" id="1.5.5.2"/>
    </reaction>
</comment>
<feature type="domain" description="Proline dehydrogenase" evidence="6">
    <location>
        <begin position="167"/>
        <end position="491"/>
    </location>
</feature>
<dbReference type="InterPro" id="IPR002872">
    <property type="entry name" value="Proline_DH_dom"/>
</dbReference>
<dbReference type="GO" id="GO:0071949">
    <property type="term" value="F:FAD binding"/>
    <property type="evidence" value="ECO:0007669"/>
    <property type="project" value="TreeGrafter"/>
</dbReference>
<evidence type="ECO:0000256" key="4">
    <source>
        <dbReference type="ARBA" id="ARBA00023062"/>
    </source>
</evidence>
<comment type="similarity">
    <text evidence="1 5">Belongs to the proline oxidase family.</text>
</comment>
<dbReference type="Gene3D" id="3.20.20.220">
    <property type="match status" value="1"/>
</dbReference>
<dbReference type="Proteomes" id="UP000029120">
    <property type="component" value="Chromosome 6"/>
</dbReference>
<dbReference type="Gramene" id="KFK33236">
    <property type="protein sequence ID" value="KFK33236"/>
    <property type="gene ID" value="AALP_AA6G348000"/>
</dbReference>
<dbReference type="OrthoDB" id="5464at2759"/>
<evidence type="ECO:0000313" key="8">
    <source>
        <dbReference type="Proteomes" id="UP000029120"/>
    </source>
</evidence>
<accession>A0A087GTN4</accession>